<sequence length="336" mass="35185">MRACVVFLVVAVVSGGMAKPPGLILGYQDTLGQYSFGYSAPDSARSEVRALDGTTRGSYSYIDGAGVIQSADYTADGDNGFRVAATNLPQAPVPVQETPEVAAARVAHLEALQKAGASLANSDNAGIVVENVENQPIVKSVENERPAESAPEVTQGNLQEAVAEKSDVPAESRSAEQAPDTVEIQSATNSEAVNEDSINRSAEPNEKPSIIQSVATPLLIPVNLNVQPLGAIEVTGLGKAGEIPQASLSQDGNNAITPAGTVLKASNQQSPIEQKSVPVESAESAIIPAGYNQIQFQQQRAVYSPYILPLGYSSAIGSIQPIVRYTPIPYVTYNLL</sequence>
<dbReference type="PANTHER" id="PTHR10380">
    <property type="entry name" value="CUTICLE PROTEIN"/>
    <property type="match status" value="1"/>
</dbReference>
<accession>A0AAJ7BQL9</accession>
<dbReference type="InterPro" id="IPR050468">
    <property type="entry name" value="Cuticle_Struct_Prot"/>
</dbReference>
<dbReference type="GO" id="GO:0008010">
    <property type="term" value="F:structural constituent of chitin-based larval cuticle"/>
    <property type="evidence" value="ECO:0007669"/>
    <property type="project" value="TreeGrafter"/>
</dbReference>
<evidence type="ECO:0000313" key="5">
    <source>
        <dbReference type="RefSeq" id="XP_015591988.1"/>
    </source>
</evidence>
<keyword evidence="4" id="KW-1185">Reference proteome</keyword>
<dbReference type="GO" id="GO:0062129">
    <property type="term" value="C:chitin-based extracellular matrix"/>
    <property type="evidence" value="ECO:0007669"/>
    <property type="project" value="TreeGrafter"/>
</dbReference>
<gene>
    <name evidence="5" type="primary">LOC107266225</name>
</gene>
<evidence type="ECO:0000256" key="2">
    <source>
        <dbReference type="SAM" id="MobiDB-lite"/>
    </source>
</evidence>
<dbReference type="GeneID" id="107266225"/>
<feature type="region of interest" description="Disordered" evidence="2">
    <location>
        <begin position="142"/>
        <end position="205"/>
    </location>
</feature>
<reference evidence="5" key="1">
    <citation type="submission" date="2025-08" db="UniProtKB">
        <authorList>
            <consortium name="RefSeq"/>
        </authorList>
    </citation>
    <scope>IDENTIFICATION</scope>
</reference>
<name>A0AAJ7BQL9_CEPCN</name>
<dbReference type="RefSeq" id="XP_015591988.1">
    <property type="nucleotide sequence ID" value="XM_015736502.2"/>
</dbReference>
<proteinExistence type="predicted"/>
<dbReference type="PANTHER" id="PTHR10380:SF196">
    <property type="entry name" value="CUTICULAR PROTEIN 72EA"/>
    <property type="match status" value="1"/>
</dbReference>
<keyword evidence="3" id="KW-0732">Signal</keyword>
<feature type="compositionally biased region" description="Polar residues" evidence="2">
    <location>
        <begin position="183"/>
        <end position="192"/>
    </location>
</feature>
<feature type="chain" id="PRO_5042475426" evidence="3">
    <location>
        <begin position="19"/>
        <end position="336"/>
    </location>
</feature>
<evidence type="ECO:0000313" key="4">
    <source>
        <dbReference type="Proteomes" id="UP000694920"/>
    </source>
</evidence>
<dbReference type="AlphaFoldDB" id="A0AAJ7BQL9"/>
<evidence type="ECO:0000256" key="3">
    <source>
        <dbReference type="SAM" id="SignalP"/>
    </source>
</evidence>
<feature type="signal peptide" evidence="3">
    <location>
        <begin position="1"/>
        <end position="18"/>
    </location>
</feature>
<evidence type="ECO:0000256" key="1">
    <source>
        <dbReference type="PROSITE-ProRule" id="PRU00497"/>
    </source>
</evidence>
<feature type="compositionally biased region" description="Basic and acidic residues" evidence="2">
    <location>
        <begin position="162"/>
        <end position="174"/>
    </location>
</feature>
<organism evidence="4 5">
    <name type="scientific">Cephus cinctus</name>
    <name type="common">Wheat stem sawfly</name>
    <dbReference type="NCBI Taxonomy" id="211228"/>
    <lineage>
        <taxon>Eukaryota</taxon>
        <taxon>Metazoa</taxon>
        <taxon>Ecdysozoa</taxon>
        <taxon>Arthropoda</taxon>
        <taxon>Hexapoda</taxon>
        <taxon>Insecta</taxon>
        <taxon>Pterygota</taxon>
        <taxon>Neoptera</taxon>
        <taxon>Endopterygota</taxon>
        <taxon>Hymenoptera</taxon>
        <taxon>Cephoidea</taxon>
        <taxon>Cephidae</taxon>
        <taxon>Cephus</taxon>
    </lineage>
</organism>
<dbReference type="Proteomes" id="UP000694920">
    <property type="component" value="Unplaced"/>
</dbReference>
<dbReference type="KEGG" id="ccin:107266225"/>
<dbReference type="InterPro" id="IPR000618">
    <property type="entry name" value="Insect_cuticle"/>
</dbReference>
<dbReference type="Pfam" id="PF00379">
    <property type="entry name" value="Chitin_bind_4"/>
    <property type="match status" value="1"/>
</dbReference>
<keyword evidence="1" id="KW-0193">Cuticle</keyword>
<dbReference type="PROSITE" id="PS51155">
    <property type="entry name" value="CHIT_BIND_RR_2"/>
    <property type="match status" value="1"/>
</dbReference>
<protein>
    <submittedName>
        <fullName evidence="5">Uncharacterized protein LOC107266225</fullName>
    </submittedName>
</protein>